<evidence type="ECO:0000313" key="3">
    <source>
        <dbReference type="Proteomes" id="UP000295680"/>
    </source>
</evidence>
<evidence type="ECO:0000256" key="1">
    <source>
        <dbReference type="SAM" id="SignalP"/>
    </source>
</evidence>
<reference evidence="2 3" key="1">
    <citation type="submission" date="2019-03" db="EMBL/GenBank/DDBJ databases">
        <title>Genomic Encyclopedia of Type Strains, Phase IV (KMG-IV): sequencing the most valuable type-strain genomes for metagenomic binning, comparative biology and taxonomic classification.</title>
        <authorList>
            <person name="Goeker M."/>
        </authorList>
    </citation>
    <scope>NUCLEOTIDE SEQUENCE [LARGE SCALE GENOMIC DNA]</scope>
    <source>
        <strain evidence="2 3">DSM 45934</strain>
    </source>
</reference>
<organism evidence="2 3">
    <name type="scientific">Actinocrispum wychmicini</name>
    <dbReference type="NCBI Taxonomy" id="1213861"/>
    <lineage>
        <taxon>Bacteria</taxon>
        <taxon>Bacillati</taxon>
        <taxon>Actinomycetota</taxon>
        <taxon>Actinomycetes</taxon>
        <taxon>Pseudonocardiales</taxon>
        <taxon>Pseudonocardiaceae</taxon>
        <taxon>Actinocrispum</taxon>
    </lineage>
</organism>
<dbReference type="AlphaFoldDB" id="A0A4V6NNT4"/>
<accession>A0A4V6NNT4</accession>
<dbReference type="Proteomes" id="UP000295680">
    <property type="component" value="Unassembled WGS sequence"/>
</dbReference>
<proteinExistence type="predicted"/>
<protein>
    <submittedName>
        <fullName evidence="2">Uncharacterized protein</fullName>
    </submittedName>
</protein>
<dbReference type="EMBL" id="SLWS01000008">
    <property type="protein sequence ID" value="TCO54920.1"/>
    <property type="molecule type" value="Genomic_DNA"/>
</dbReference>
<sequence length="272" mass="27927">MIITGVVVAVVVSSVPAMAAPTATVTVSGDVASARDYSGSDLVALGQRTYPVPGTSRTVTGTSLLDLVVHSAPVVPPGKNTQLRVGVRVTGKHGRSSTFALGELDPGFGAQPAVLTTDHGIDLVLPGDNRRDVMDVRGVNVFVDRTTPSTGPGLRVVTPHRTVVLPAWLLAHLPARTVKVTFLAGTTPQTHTEKGPSLAEVLLFAGVLPTSGSAVTAVGDDGYGAMVTLGERRPLLLSTVEDGAGLAHPQLIPDGDVKGGRYVSGVVTLSVR</sequence>
<gene>
    <name evidence="2" type="ORF">EV192_108208</name>
</gene>
<keyword evidence="1" id="KW-0732">Signal</keyword>
<keyword evidence="3" id="KW-1185">Reference proteome</keyword>
<name>A0A4V6NNT4_9PSEU</name>
<feature type="chain" id="PRO_5020289690" evidence="1">
    <location>
        <begin position="20"/>
        <end position="272"/>
    </location>
</feature>
<evidence type="ECO:0000313" key="2">
    <source>
        <dbReference type="EMBL" id="TCO54920.1"/>
    </source>
</evidence>
<feature type="signal peptide" evidence="1">
    <location>
        <begin position="1"/>
        <end position="19"/>
    </location>
</feature>
<comment type="caution">
    <text evidence="2">The sequence shown here is derived from an EMBL/GenBank/DDBJ whole genome shotgun (WGS) entry which is preliminary data.</text>
</comment>